<keyword evidence="7 10" id="KW-0472">Membrane</keyword>
<sequence>MRLKIVTPLSIVVDEEIKSLKAEDLSGSFGVLPGHAEFLTSLAISVVSWSDASGSQRFCAVRGGVLTVTGGQAIAVATREAVTGDDLATLDQTVLARFRDEIEEERSEHVESTRLQLNAVRNLVSRLHPRHGHGMMS</sequence>
<dbReference type="RefSeq" id="WP_110030965.1">
    <property type="nucleotide sequence ID" value="NZ_QGTR01000001.1"/>
</dbReference>
<evidence type="ECO:0000256" key="2">
    <source>
        <dbReference type="ARBA" id="ARBA00004184"/>
    </source>
</evidence>
<dbReference type="GO" id="GO:0045259">
    <property type="term" value="C:proton-transporting ATP synthase complex"/>
    <property type="evidence" value="ECO:0007669"/>
    <property type="project" value="UniProtKB-KW"/>
</dbReference>
<reference evidence="12 13" key="1">
    <citation type="submission" date="2018-05" db="EMBL/GenBank/DDBJ databases">
        <title>Genomic Encyclopedia of Type Strains, Phase IV (KMG-IV): sequencing the most valuable type-strain genomes for metagenomic binning, comparative biology and taxonomic classification.</title>
        <authorList>
            <person name="Goeker M."/>
        </authorList>
    </citation>
    <scope>NUCLEOTIDE SEQUENCE [LARGE SCALE GENOMIC DNA]</scope>
    <source>
        <strain evidence="12 13">DSM 16791</strain>
    </source>
</reference>
<evidence type="ECO:0000256" key="10">
    <source>
        <dbReference type="HAMAP-Rule" id="MF_00530"/>
    </source>
</evidence>
<dbReference type="NCBIfam" id="TIGR03166">
    <property type="entry name" value="alt_F1F0_F1_eps"/>
    <property type="match status" value="1"/>
</dbReference>
<organism evidence="12 13">
    <name type="scientific">Hoeflea marina</name>
    <dbReference type="NCBI Taxonomy" id="274592"/>
    <lineage>
        <taxon>Bacteria</taxon>
        <taxon>Pseudomonadati</taxon>
        <taxon>Pseudomonadota</taxon>
        <taxon>Alphaproteobacteria</taxon>
        <taxon>Hyphomicrobiales</taxon>
        <taxon>Rhizobiaceae</taxon>
        <taxon>Hoeflea</taxon>
    </lineage>
</organism>
<feature type="domain" description="ATP synthase F1 complex delta/epsilon subunit N-terminal" evidence="11">
    <location>
        <begin position="1"/>
        <end position="78"/>
    </location>
</feature>
<keyword evidence="4 10" id="KW-0813">Transport</keyword>
<dbReference type="HAMAP" id="MF_00530">
    <property type="entry name" value="ATP_synth_epsil_bac"/>
    <property type="match status" value="1"/>
</dbReference>
<dbReference type="GO" id="GO:0005886">
    <property type="term" value="C:plasma membrane"/>
    <property type="evidence" value="ECO:0007669"/>
    <property type="project" value="UniProtKB-SubCell"/>
</dbReference>
<dbReference type="InterPro" id="IPR024037">
    <property type="entry name" value="Alt_ATP_synth_F1_esu"/>
</dbReference>
<gene>
    <name evidence="10" type="primary">atpC</name>
    <name evidence="12" type="ORF">DFR52_1011238</name>
</gene>
<comment type="subunit">
    <text evidence="10">F-type ATPases have 2 components, CF(1) - the catalytic core - and CF(0) - the membrane proton channel. CF(1) has five subunits: alpha(3), beta(3), gamma(1), delta(1), epsilon(1). CF(0) has three main subunits: a, b and c.</text>
</comment>
<dbReference type="GO" id="GO:0046933">
    <property type="term" value="F:proton-transporting ATP synthase activity, rotational mechanism"/>
    <property type="evidence" value="ECO:0007669"/>
    <property type="project" value="UniProtKB-UniRule"/>
</dbReference>
<keyword evidence="5 10" id="KW-0375">Hydrogen ion transport</keyword>
<comment type="function">
    <text evidence="1 10">Produces ATP from ADP in the presence of a proton gradient across the membrane.</text>
</comment>
<evidence type="ECO:0000256" key="5">
    <source>
        <dbReference type="ARBA" id="ARBA00022781"/>
    </source>
</evidence>
<protein>
    <recommendedName>
        <fullName evidence="10">ATP synthase epsilon chain</fullName>
    </recommendedName>
    <alternativeName>
        <fullName evidence="10">ATP synthase F1 sector epsilon subunit</fullName>
    </alternativeName>
    <alternativeName>
        <fullName evidence="10">F-ATPase epsilon subunit</fullName>
    </alternativeName>
</protein>
<dbReference type="AlphaFoldDB" id="A0A317PTT3"/>
<comment type="caution">
    <text evidence="12">The sequence shown here is derived from an EMBL/GenBank/DDBJ whole genome shotgun (WGS) entry which is preliminary data.</text>
</comment>
<dbReference type="GO" id="GO:0012505">
    <property type="term" value="C:endomembrane system"/>
    <property type="evidence" value="ECO:0007669"/>
    <property type="project" value="UniProtKB-SubCell"/>
</dbReference>
<evidence type="ECO:0000313" key="13">
    <source>
        <dbReference type="Proteomes" id="UP000246352"/>
    </source>
</evidence>
<evidence type="ECO:0000256" key="3">
    <source>
        <dbReference type="ARBA" id="ARBA00005712"/>
    </source>
</evidence>
<dbReference type="InterPro" id="IPR001469">
    <property type="entry name" value="ATP_synth_F1_dsu/esu"/>
</dbReference>
<dbReference type="SUPFAM" id="SSF51344">
    <property type="entry name" value="Epsilon subunit of F1F0-ATP synthase N-terminal domain"/>
    <property type="match status" value="1"/>
</dbReference>
<keyword evidence="13" id="KW-1185">Reference proteome</keyword>
<dbReference type="InterPro" id="IPR036771">
    <property type="entry name" value="ATPsynth_dsu/esu_N"/>
</dbReference>
<dbReference type="PANTHER" id="PTHR13822:SF10">
    <property type="entry name" value="ATP SYNTHASE EPSILON CHAIN, CHLOROPLASTIC"/>
    <property type="match status" value="1"/>
</dbReference>
<keyword evidence="8 10" id="KW-0139">CF(1)</keyword>
<evidence type="ECO:0000256" key="1">
    <source>
        <dbReference type="ARBA" id="ARBA00003543"/>
    </source>
</evidence>
<dbReference type="Pfam" id="PF02823">
    <property type="entry name" value="ATP-synt_DE_N"/>
    <property type="match status" value="1"/>
</dbReference>
<dbReference type="GO" id="GO:0005524">
    <property type="term" value="F:ATP binding"/>
    <property type="evidence" value="ECO:0007669"/>
    <property type="project" value="UniProtKB-UniRule"/>
</dbReference>
<dbReference type="OrthoDB" id="272739at2"/>
<evidence type="ECO:0000313" key="12">
    <source>
        <dbReference type="EMBL" id="PWW04539.1"/>
    </source>
</evidence>
<evidence type="ECO:0000259" key="11">
    <source>
        <dbReference type="Pfam" id="PF02823"/>
    </source>
</evidence>
<evidence type="ECO:0000256" key="8">
    <source>
        <dbReference type="ARBA" id="ARBA00023196"/>
    </source>
</evidence>
<dbReference type="CDD" id="cd12152">
    <property type="entry name" value="F1-ATPase_delta"/>
    <property type="match status" value="1"/>
</dbReference>
<proteinExistence type="inferred from homology"/>
<keyword evidence="6 10" id="KW-0406">Ion transport</keyword>
<keyword evidence="10" id="KW-1003">Cell membrane</keyword>
<keyword evidence="9 10" id="KW-0066">ATP synthesis</keyword>
<accession>A0A317PTT3</accession>
<evidence type="ECO:0000256" key="4">
    <source>
        <dbReference type="ARBA" id="ARBA00022448"/>
    </source>
</evidence>
<evidence type="ECO:0000256" key="9">
    <source>
        <dbReference type="ARBA" id="ARBA00023310"/>
    </source>
</evidence>
<evidence type="ECO:0000256" key="7">
    <source>
        <dbReference type="ARBA" id="ARBA00023136"/>
    </source>
</evidence>
<dbReference type="InterPro" id="IPR020546">
    <property type="entry name" value="ATP_synth_F1_dsu/esu_N"/>
</dbReference>
<dbReference type="Gene3D" id="2.60.15.10">
    <property type="entry name" value="F0F1 ATP synthase delta/epsilon subunit, N-terminal"/>
    <property type="match status" value="1"/>
</dbReference>
<comment type="similarity">
    <text evidence="3 10">Belongs to the ATPase epsilon chain family.</text>
</comment>
<dbReference type="EMBL" id="QGTR01000001">
    <property type="protein sequence ID" value="PWW04539.1"/>
    <property type="molecule type" value="Genomic_DNA"/>
</dbReference>
<evidence type="ECO:0000256" key="6">
    <source>
        <dbReference type="ARBA" id="ARBA00023065"/>
    </source>
</evidence>
<comment type="subcellular location">
    <subcellularLocation>
        <location evidence="10">Cell membrane</location>
        <topology evidence="10">Peripheral membrane protein</topology>
    </subcellularLocation>
    <subcellularLocation>
        <location evidence="2">Endomembrane system</location>
        <topology evidence="2">Peripheral membrane protein</topology>
    </subcellularLocation>
</comment>
<dbReference type="PANTHER" id="PTHR13822">
    <property type="entry name" value="ATP SYNTHASE DELTA/EPSILON CHAIN"/>
    <property type="match status" value="1"/>
</dbReference>
<dbReference type="Proteomes" id="UP000246352">
    <property type="component" value="Unassembled WGS sequence"/>
</dbReference>
<dbReference type="NCBIfam" id="NF009981">
    <property type="entry name" value="PRK13447.1"/>
    <property type="match status" value="1"/>
</dbReference>
<name>A0A317PTT3_9HYPH</name>